<dbReference type="CDD" id="cd12377">
    <property type="entry name" value="RRM3_Hu"/>
    <property type="match status" value="1"/>
</dbReference>
<evidence type="ECO:0000256" key="4">
    <source>
        <dbReference type="ARBA" id="ARBA00022884"/>
    </source>
</evidence>
<evidence type="ECO:0000256" key="2">
    <source>
        <dbReference type="ARBA" id="ARBA00006266"/>
    </source>
</evidence>
<feature type="compositionally biased region" description="Basic and acidic residues" evidence="7">
    <location>
        <begin position="1"/>
        <end position="13"/>
    </location>
</feature>
<feature type="region of interest" description="Disordered" evidence="7">
    <location>
        <begin position="904"/>
        <end position="942"/>
    </location>
</feature>
<dbReference type="InterPro" id="IPR012677">
    <property type="entry name" value="Nucleotide-bd_a/b_plait_sf"/>
</dbReference>
<evidence type="ECO:0000256" key="3">
    <source>
        <dbReference type="ARBA" id="ARBA00022737"/>
    </source>
</evidence>
<evidence type="ECO:0000256" key="5">
    <source>
        <dbReference type="ARBA" id="ARBA00023242"/>
    </source>
</evidence>
<feature type="domain" description="RRM" evidence="8">
    <location>
        <begin position="454"/>
        <end position="540"/>
    </location>
</feature>
<name>A0A8E0RQL4_9TREM</name>
<dbReference type="InterPro" id="IPR035979">
    <property type="entry name" value="RBD_domain_sf"/>
</dbReference>
<feature type="domain" description="RRM" evidence="8">
    <location>
        <begin position="368"/>
        <end position="446"/>
    </location>
</feature>
<keyword evidence="5" id="KW-0539">Nucleus</keyword>
<reference evidence="9" key="1">
    <citation type="submission" date="2019-05" db="EMBL/GenBank/DDBJ databases">
        <title>Annotation for the trematode Fasciolopsis buski.</title>
        <authorList>
            <person name="Choi Y.-J."/>
        </authorList>
    </citation>
    <scope>NUCLEOTIDE SEQUENCE</scope>
    <source>
        <strain evidence="9">HT</strain>
        <tissue evidence="9">Whole worm</tissue>
    </source>
</reference>
<dbReference type="GO" id="GO:0003729">
    <property type="term" value="F:mRNA binding"/>
    <property type="evidence" value="ECO:0007669"/>
    <property type="project" value="UniProtKB-ARBA"/>
</dbReference>
<sequence length="959" mass="101490">MMSQESRTEERTLRTTISTSILPVQSSSTTGQDQRASGDTGDDHCTESKSVHTRSATGIGMLRNSPDANCALSAGAVTTTESRSIMETGESGVEADYDGNTRGKSTGCYDEKPLSSDMNNAASSSNPLTMVKTKPGPDAVETEEKDSQEKSSTDSSNYSTSISPCSDNTDKVVSASPMPQAALGKLNIKERSNPALRPTTDEMTGFRKDSIDEKNVGSLNYALMSSGPFTGAAHKAGDLYTAQNACANSLMKSTDIGSMDEVYGYAPSEETYGHDLQTSYAPGESYPIGQCNGTYNRRSLLNTRKTPVAYQNTYETRPTRGTNNYLLRAASPPTANDWASPTNNLSTTSPTENSLVNPAYTPDTANKTNLIVNYLPPFMSQEEVKALFSSIGEVESCKLVREKATGESLGYAFVKYMRATDAEKAIRTLNGLRLQNKTIKVSLARPSSESIKGANLYICGLPKKMTQAELEELFNQCGRIITARILYDNKTGLSRGVAFIRFDQRHEAELAIRRLNGYQAPPEHPNGTPSEPITVKFANSPNSIRHDSLSLALLKQAAQLQSVAASVVTPPSRTAATAAATAVAAAGLLNPLQQIASISNRLKYSGALAGGANSPGSTPADFLPAMASAAAVVNPLLAPAVAASSGALTATGWCIFVYNLAPETEEANLWQLFGPFGAVQTVKIIRDPATNKCKGFGFVTMSNYEEALLAIHSLNGFALGNRVLQVSFKTTPNTKLRPSSSNTPPPPVSPLPHGALTGLNNMHNVTPNSQNAIANESTSSMNARYVGGTPPGYAASNSNPSVQNSLSQTHQSNSSHVQKLSPSINFRSASSQPGFGTGSPQPNKSLLVQFPTTGAPVPLSTPRVNNDSSGSGRNFKLMTSTNTSEGPTELADSFSGALSIKSPTSNLATPSSVQDKSRTVHKKACCPGKGPVLSPDGSNSLMTTTTLTGQNLDGYEMKS</sequence>
<dbReference type="Proteomes" id="UP000728185">
    <property type="component" value="Unassembled WGS sequence"/>
</dbReference>
<feature type="compositionally biased region" description="Low complexity" evidence="7">
    <location>
        <begin position="340"/>
        <end position="355"/>
    </location>
</feature>
<dbReference type="PRINTS" id="PR00961">
    <property type="entry name" value="HUDSXLRNA"/>
</dbReference>
<organism evidence="9 10">
    <name type="scientific">Fasciolopsis buskii</name>
    <dbReference type="NCBI Taxonomy" id="27845"/>
    <lineage>
        <taxon>Eukaryota</taxon>
        <taxon>Metazoa</taxon>
        <taxon>Spiralia</taxon>
        <taxon>Lophotrochozoa</taxon>
        <taxon>Platyhelminthes</taxon>
        <taxon>Trematoda</taxon>
        <taxon>Digenea</taxon>
        <taxon>Plagiorchiida</taxon>
        <taxon>Echinostomata</taxon>
        <taxon>Echinostomatoidea</taxon>
        <taxon>Fasciolidae</taxon>
        <taxon>Fasciolopsis</taxon>
    </lineage>
</organism>
<dbReference type="Gene3D" id="3.30.70.330">
    <property type="match status" value="3"/>
</dbReference>
<evidence type="ECO:0000313" key="10">
    <source>
        <dbReference type="Proteomes" id="UP000728185"/>
    </source>
</evidence>
<feature type="compositionally biased region" description="Polar residues" evidence="7">
    <location>
        <begin position="795"/>
        <end position="852"/>
    </location>
</feature>
<dbReference type="FunFam" id="3.30.70.330:FF:000383">
    <property type="entry name" value="Sex lethal, isoform D"/>
    <property type="match status" value="1"/>
</dbReference>
<dbReference type="InterPro" id="IPR006548">
    <property type="entry name" value="ELAD_HU_SF"/>
</dbReference>
<evidence type="ECO:0000256" key="7">
    <source>
        <dbReference type="SAM" id="MobiDB-lite"/>
    </source>
</evidence>
<feature type="compositionally biased region" description="Polar residues" evidence="7">
    <location>
        <begin position="904"/>
        <end position="914"/>
    </location>
</feature>
<dbReference type="InterPro" id="IPR000504">
    <property type="entry name" value="RRM_dom"/>
</dbReference>
<dbReference type="InterPro" id="IPR034775">
    <property type="entry name" value="Elav_RRM1"/>
</dbReference>
<protein>
    <submittedName>
        <fullName evidence="9">ELAV like protein 2/3/4</fullName>
    </submittedName>
</protein>
<dbReference type="GO" id="GO:0010629">
    <property type="term" value="P:negative regulation of gene expression"/>
    <property type="evidence" value="ECO:0007669"/>
    <property type="project" value="UniProtKB-ARBA"/>
</dbReference>
<dbReference type="GO" id="GO:0005737">
    <property type="term" value="C:cytoplasm"/>
    <property type="evidence" value="ECO:0007669"/>
    <property type="project" value="UniProtKB-ARBA"/>
</dbReference>
<dbReference type="PROSITE" id="PS50102">
    <property type="entry name" value="RRM"/>
    <property type="match status" value="3"/>
</dbReference>
<dbReference type="EMBL" id="LUCM01010758">
    <property type="protein sequence ID" value="KAA0185016.1"/>
    <property type="molecule type" value="Genomic_DNA"/>
</dbReference>
<comment type="similarity">
    <text evidence="2">Belongs to the RRM elav family.</text>
</comment>
<dbReference type="SUPFAM" id="SSF54928">
    <property type="entry name" value="RNA-binding domain, RBD"/>
    <property type="match status" value="2"/>
</dbReference>
<dbReference type="CDD" id="cd12652">
    <property type="entry name" value="RRM2_Hu"/>
    <property type="match status" value="1"/>
</dbReference>
<evidence type="ECO:0000313" key="9">
    <source>
        <dbReference type="EMBL" id="KAA0185016.1"/>
    </source>
</evidence>
<dbReference type="AlphaFoldDB" id="A0A8E0RQL4"/>
<dbReference type="FunFam" id="3.30.70.330:FF:000205">
    <property type="entry name" value="Sex lethal, isoform B"/>
    <property type="match status" value="1"/>
</dbReference>
<proteinExistence type="inferred from homology"/>
<feature type="region of interest" description="Disordered" evidence="7">
    <location>
        <begin position="731"/>
        <end position="891"/>
    </location>
</feature>
<dbReference type="Pfam" id="PF00076">
    <property type="entry name" value="RRM_1"/>
    <property type="match status" value="3"/>
</dbReference>
<dbReference type="CDD" id="cd12650">
    <property type="entry name" value="RRM1_Hu"/>
    <property type="match status" value="1"/>
</dbReference>
<keyword evidence="10" id="KW-1185">Reference proteome</keyword>
<feature type="compositionally biased region" description="Polar residues" evidence="7">
    <location>
        <begin position="23"/>
        <end position="37"/>
    </location>
</feature>
<evidence type="ECO:0000256" key="6">
    <source>
        <dbReference type="PROSITE-ProRule" id="PRU00176"/>
    </source>
</evidence>
<dbReference type="GO" id="GO:0050686">
    <property type="term" value="P:negative regulation of mRNA processing"/>
    <property type="evidence" value="ECO:0007669"/>
    <property type="project" value="UniProtKB-ARBA"/>
</dbReference>
<accession>A0A8E0RQL4</accession>
<dbReference type="GO" id="GO:1990904">
    <property type="term" value="C:ribonucleoprotein complex"/>
    <property type="evidence" value="ECO:0007669"/>
    <property type="project" value="InterPro"/>
</dbReference>
<comment type="caution">
    <text evidence="9">The sequence shown here is derived from an EMBL/GenBank/DDBJ whole genome shotgun (WGS) entry which is preliminary data.</text>
</comment>
<dbReference type="GO" id="GO:0005634">
    <property type="term" value="C:nucleus"/>
    <property type="evidence" value="ECO:0007669"/>
    <property type="project" value="UniProtKB-SubCell"/>
</dbReference>
<dbReference type="OrthoDB" id="266020at2759"/>
<feature type="compositionally biased region" description="Polar residues" evidence="7">
    <location>
        <begin position="862"/>
        <end position="886"/>
    </location>
</feature>
<dbReference type="SMART" id="SM00360">
    <property type="entry name" value="RRM"/>
    <property type="match status" value="3"/>
</dbReference>
<dbReference type="NCBIfam" id="TIGR01661">
    <property type="entry name" value="ELAV_HUD_SF"/>
    <property type="match status" value="1"/>
</dbReference>
<feature type="region of interest" description="Disordered" evidence="7">
    <location>
        <begin position="79"/>
        <end position="209"/>
    </location>
</feature>
<evidence type="ECO:0000259" key="8">
    <source>
        <dbReference type="PROSITE" id="PS50102"/>
    </source>
</evidence>
<dbReference type="InterPro" id="IPR002343">
    <property type="entry name" value="Hud_Sxl_RNA"/>
</dbReference>
<dbReference type="GO" id="GO:0009967">
    <property type="term" value="P:positive regulation of signal transduction"/>
    <property type="evidence" value="ECO:0007669"/>
    <property type="project" value="UniProtKB-ARBA"/>
</dbReference>
<keyword evidence="4 6" id="KW-0694">RNA-binding</keyword>
<comment type="subcellular location">
    <subcellularLocation>
        <location evidence="1">Nucleus</location>
    </subcellularLocation>
</comment>
<gene>
    <name evidence="9" type="ORF">FBUS_07883</name>
</gene>
<dbReference type="PANTHER" id="PTHR10352">
    <property type="entry name" value="EUKARYOTIC TRANSLATION INITIATION FACTOR 3 SUBUNIT G"/>
    <property type="match status" value="1"/>
</dbReference>
<feature type="compositionally biased region" description="Low complexity" evidence="7">
    <location>
        <begin position="153"/>
        <end position="163"/>
    </location>
</feature>
<keyword evidence="3" id="KW-0677">Repeat</keyword>
<evidence type="ECO:0000256" key="1">
    <source>
        <dbReference type="ARBA" id="ARBA00004123"/>
    </source>
</evidence>
<feature type="domain" description="RRM" evidence="8">
    <location>
        <begin position="653"/>
        <end position="731"/>
    </location>
</feature>
<feature type="region of interest" description="Disordered" evidence="7">
    <location>
        <begin position="1"/>
        <end position="56"/>
    </location>
</feature>
<feature type="compositionally biased region" description="Basic and acidic residues" evidence="7">
    <location>
        <begin position="41"/>
        <end position="50"/>
    </location>
</feature>
<feature type="region of interest" description="Disordered" evidence="7">
    <location>
        <begin position="333"/>
        <end position="361"/>
    </location>
</feature>
<feature type="compositionally biased region" description="Polar residues" evidence="7">
    <location>
        <begin position="758"/>
        <end position="782"/>
    </location>
</feature>